<organism evidence="2">
    <name type="scientific">Triticum aestivum</name>
    <name type="common">Wheat</name>
    <dbReference type="NCBI Taxonomy" id="4565"/>
    <lineage>
        <taxon>Eukaryota</taxon>
        <taxon>Viridiplantae</taxon>
        <taxon>Streptophyta</taxon>
        <taxon>Embryophyta</taxon>
        <taxon>Tracheophyta</taxon>
        <taxon>Spermatophyta</taxon>
        <taxon>Magnoliopsida</taxon>
        <taxon>Liliopsida</taxon>
        <taxon>Poales</taxon>
        <taxon>Poaceae</taxon>
        <taxon>BOP clade</taxon>
        <taxon>Pooideae</taxon>
        <taxon>Triticodae</taxon>
        <taxon>Triticeae</taxon>
        <taxon>Triticinae</taxon>
        <taxon>Triticum</taxon>
    </lineage>
</organism>
<reference evidence="2" key="1">
    <citation type="submission" date="2018-08" db="EMBL/GenBank/DDBJ databases">
        <authorList>
            <person name="Rossello M."/>
        </authorList>
    </citation>
    <scope>NUCLEOTIDE SEQUENCE [LARGE SCALE GENOMIC DNA]</scope>
    <source>
        <strain evidence="2">cv. Chinese Spring</strain>
    </source>
</reference>
<name>A0A3B6RRF8_WHEAT</name>
<dbReference type="AlphaFoldDB" id="A0A3B6RRF8"/>
<feature type="region of interest" description="Disordered" evidence="1">
    <location>
        <begin position="184"/>
        <end position="230"/>
    </location>
</feature>
<keyword evidence="3" id="KW-1185">Reference proteome</keyword>
<dbReference type="Gramene" id="TraesWEE_scaffold_001863_01G000500.1">
    <property type="protein sequence ID" value="TraesWEE_scaffold_001863_01G000500.1"/>
    <property type="gene ID" value="TraesWEE_scaffold_001863_01G000500"/>
</dbReference>
<evidence type="ECO:0000313" key="3">
    <source>
        <dbReference type="Proteomes" id="UP000019116"/>
    </source>
</evidence>
<protein>
    <submittedName>
        <fullName evidence="2">Uncharacterized protein</fullName>
    </submittedName>
</protein>
<accession>A0A3B6RRF8</accession>
<sequence>MLNLPHNSYPRISSFDESRIRKMIIQCSKIGPGPPDFSVGQIHHHSQICYMRSIWDSKTDAKYDGIKETTYSLKKKTIVTDSPQLVSVGTSSFLTNIPTPSEFCSILKSNYPQLLGILLNQHNAISFKSCNELKRSFHEENTRFLRSLLSTLSKSCIRCTLRGTTCIAQELQPPESPLLSNLYRHSKQQSKSEGATSAAPKDKHKAANSSYTINEVTPSHKKSRINSYDADDDVTPKIMKLHQPTEESKCWADSLIGGILMFTDETDPPEDAVVFTQISPFKPTPVSTLHTSYADSHWTDGRLHIHPPPDVLIVIHSYFRNHPPSELSCPWITHASPRYCFLAGKTIVDQLYGSKLLDHEACCLIFLRLNQIDNKLLYPGSTPKWRRYIEADFSI</sequence>
<dbReference type="Gramene" id="TraesCLE_scaffold_031187_01G000100.1">
    <property type="protein sequence ID" value="TraesCLE_scaffold_031187_01G000100.1"/>
    <property type="gene ID" value="TraesCLE_scaffold_031187_01G000100"/>
</dbReference>
<reference evidence="2" key="2">
    <citation type="submission" date="2018-10" db="UniProtKB">
        <authorList>
            <consortium name="EnsemblPlants"/>
        </authorList>
    </citation>
    <scope>IDENTIFICATION</scope>
</reference>
<dbReference type="Proteomes" id="UP000019116">
    <property type="component" value="Chromosome 7A"/>
</dbReference>
<evidence type="ECO:0000256" key="1">
    <source>
        <dbReference type="SAM" id="MobiDB-lite"/>
    </source>
</evidence>
<evidence type="ECO:0000313" key="2">
    <source>
        <dbReference type="EnsemblPlants" id="TraesCS7A02G498300.1"/>
    </source>
</evidence>
<proteinExistence type="predicted"/>
<dbReference type="EnsemblPlants" id="TraesCS7A02G498300.1">
    <property type="protein sequence ID" value="TraesCS7A02G498300.1"/>
    <property type="gene ID" value="TraesCS7A02G498300"/>
</dbReference>
<feature type="compositionally biased region" description="Polar residues" evidence="1">
    <location>
        <begin position="207"/>
        <end position="217"/>
    </location>
</feature>
<dbReference type="Gramene" id="TraesCS7A03G1208800.1">
    <property type="protein sequence ID" value="TraesCS7A03G1208800.1.CDS"/>
    <property type="gene ID" value="TraesCS7A03G1208800"/>
</dbReference>
<dbReference type="Gramene" id="TraesCS7A02G498300.1">
    <property type="protein sequence ID" value="TraesCS7A02G498300.1"/>
    <property type="gene ID" value="TraesCS7A02G498300"/>
</dbReference>
<dbReference type="STRING" id="4565.A0A3B6RRF8"/>